<evidence type="ECO:0000259" key="3">
    <source>
        <dbReference type="Pfam" id="PF07022"/>
    </source>
</evidence>
<keyword evidence="5" id="KW-1185">Reference proteome</keyword>
<reference evidence="4 5" key="1">
    <citation type="submission" date="2021-02" db="EMBL/GenBank/DDBJ databases">
        <title>Activity-based single-cell genomes from oceanic crustal fluid captures similar information to metagenomic and metatranscriptomic surveys with orders of magnitude less sampling.</title>
        <authorList>
            <person name="D'Angelo T.S."/>
            <person name="Orcutt B.N."/>
        </authorList>
    </citation>
    <scope>NUCLEOTIDE SEQUENCE [LARGE SCALE GENOMIC DNA]</scope>
    <source>
        <strain evidence="4">AH-315-G02</strain>
    </source>
</reference>
<evidence type="ECO:0000313" key="4">
    <source>
        <dbReference type="EMBL" id="MBN4068435.1"/>
    </source>
</evidence>
<dbReference type="EMBL" id="JAFITO010000015">
    <property type="protein sequence ID" value="MBN4068435.1"/>
    <property type="molecule type" value="Genomic_DNA"/>
</dbReference>
<accession>A0ABS3ATJ8</accession>
<dbReference type="Pfam" id="PF07022">
    <property type="entry name" value="Phage_CI_repr"/>
    <property type="match status" value="1"/>
</dbReference>
<protein>
    <submittedName>
        <fullName evidence="4">Helix-turn-helix domain-containing protein</fullName>
    </submittedName>
</protein>
<name>A0ABS3ATJ8_9BACT</name>
<dbReference type="Gene3D" id="1.10.260.40">
    <property type="entry name" value="lambda repressor-like DNA-binding domains"/>
    <property type="match status" value="1"/>
</dbReference>
<keyword evidence="1" id="KW-0175">Coiled coil</keyword>
<feature type="compositionally biased region" description="Basic and acidic residues" evidence="2">
    <location>
        <begin position="141"/>
        <end position="150"/>
    </location>
</feature>
<evidence type="ECO:0000256" key="2">
    <source>
        <dbReference type="SAM" id="MobiDB-lite"/>
    </source>
</evidence>
<dbReference type="InterPro" id="IPR010982">
    <property type="entry name" value="Lambda_DNA-bd_dom_sf"/>
</dbReference>
<proteinExistence type="predicted"/>
<gene>
    <name evidence="4" type="ORF">JYU06_02780</name>
</gene>
<feature type="domain" description="Bacteriophage CI repressor N-terminal" evidence="3">
    <location>
        <begin position="14"/>
        <end position="72"/>
    </location>
</feature>
<evidence type="ECO:0000256" key="1">
    <source>
        <dbReference type="SAM" id="Coils"/>
    </source>
</evidence>
<sequence length="160" mass="17774">MSNINNDTVSIKGIVGRAKRVAEVKTDKELSEIIGISKGDFGNRKKRGTLLPLLVKWAANENVDLNFLITGKVIGGSAPDPDPEIIELIESVRRVITSGNLKAINTLKQNVNYLEHSIEEEKKQQEENEAIRKELTELKKQKCEDGKHCPGEQSQNEKAA</sequence>
<dbReference type="Proteomes" id="UP000717534">
    <property type="component" value="Unassembled WGS sequence"/>
</dbReference>
<organism evidence="4 5">
    <name type="scientific">Desulfotalea psychrophila</name>
    <dbReference type="NCBI Taxonomy" id="84980"/>
    <lineage>
        <taxon>Bacteria</taxon>
        <taxon>Pseudomonadati</taxon>
        <taxon>Thermodesulfobacteriota</taxon>
        <taxon>Desulfobulbia</taxon>
        <taxon>Desulfobulbales</taxon>
        <taxon>Desulfocapsaceae</taxon>
        <taxon>Desulfotalea</taxon>
    </lineage>
</organism>
<feature type="coiled-coil region" evidence="1">
    <location>
        <begin position="104"/>
        <end position="141"/>
    </location>
</feature>
<dbReference type="InterPro" id="IPR010744">
    <property type="entry name" value="Phage_CI_N"/>
</dbReference>
<evidence type="ECO:0000313" key="5">
    <source>
        <dbReference type="Proteomes" id="UP000717534"/>
    </source>
</evidence>
<feature type="region of interest" description="Disordered" evidence="2">
    <location>
        <begin position="141"/>
        <end position="160"/>
    </location>
</feature>
<comment type="caution">
    <text evidence="4">The sequence shown here is derived from an EMBL/GenBank/DDBJ whole genome shotgun (WGS) entry which is preliminary data.</text>
</comment>